<dbReference type="InterPro" id="IPR015157">
    <property type="entry name" value="TMA7"/>
</dbReference>
<dbReference type="Gene3D" id="3.20.20.70">
    <property type="entry name" value="Aldolase class I"/>
    <property type="match status" value="1"/>
</dbReference>
<dbReference type="InterPro" id="IPR002241">
    <property type="entry name" value="Glyco_hydro_27"/>
</dbReference>
<accession>A0A0V1FU86</accession>
<organism evidence="6 7">
    <name type="scientific">Trichinella pseudospiralis</name>
    <name type="common">Parasitic roundworm</name>
    <dbReference type="NCBI Taxonomy" id="6337"/>
    <lineage>
        <taxon>Eukaryota</taxon>
        <taxon>Metazoa</taxon>
        <taxon>Ecdysozoa</taxon>
        <taxon>Nematoda</taxon>
        <taxon>Enoplea</taxon>
        <taxon>Dorylaimia</taxon>
        <taxon>Trichinellida</taxon>
        <taxon>Trichinellidae</taxon>
        <taxon>Trichinella</taxon>
    </lineage>
</organism>
<dbReference type="Pfam" id="PF16499">
    <property type="entry name" value="Melibiase_2"/>
    <property type="match status" value="1"/>
</dbReference>
<evidence type="ECO:0000256" key="3">
    <source>
        <dbReference type="ARBA" id="ARBA00023295"/>
    </source>
</evidence>
<evidence type="ECO:0000256" key="1">
    <source>
        <dbReference type="ARBA" id="ARBA00009743"/>
    </source>
</evidence>
<keyword evidence="5" id="KW-1133">Transmembrane helix</keyword>
<dbReference type="GO" id="GO:0016139">
    <property type="term" value="P:glycoside catabolic process"/>
    <property type="evidence" value="ECO:0007669"/>
    <property type="project" value="TreeGrafter"/>
</dbReference>
<dbReference type="GO" id="GO:0005737">
    <property type="term" value="C:cytoplasm"/>
    <property type="evidence" value="ECO:0007669"/>
    <property type="project" value="TreeGrafter"/>
</dbReference>
<keyword evidence="3 4" id="KW-0326">Glycosidase</keyword>
<comment type="caution">
    <text evidence="6">The sequence shown here is derived from an EMBL/GenBank/DDBJ whole genome shotgun (WGS) entry which is preliminary data.</text>
</comment>
<dbReference type="Gene3D" id="2.60.40.1180">
    <property type="entry name" value="Golgi alpha-mannosidase II"/>
    <property type="match status" value="1"/>
</dbReference>
<dbReference type="EMBL" id="JYDT01000038">
    <property type="protein sequence ID" value="KRY88835.1"/>
    <property type="molecule type" value="Genomic_DNA"/>
</dbReference>
<reference evidence="6 7" key="1">
    <citation type="submission" date="2015-01" db="EMBL/GenBank/DDBJ databases">
        <title>Evolution of Trichinella species and genotypes.</title>
        <authorList>
            <person name="Korhonen P.K."/>
            <person name="Edoardo P."/>
            <person name="Giuseppe L.R."/>
            <person name="Gasser R.B."/>
        </authorList>
    </citation>
    <scope>NUCLEOTIDE SEQUENCE [LARGE SCALE GENOMIC DNA]</scope>
    <source>
        <strain evidence="6">ISS470</strain>
    </source>
</reference>
<feature type="non-terminal residue" evidence="6">
    <location>
        <position position="1"/>
    </location>
</feature>
<dbReference type="PANTHER" id="PTHR11452:SF83">
    <property type="entry name" value="ALPHA-GALACTOSIDASE"/>
    <property type="match status" value="1"/>
</dbReference>
<evidence type="ECO:0000313" key="7">
    <source>
        <dbReference type="Proteomes" id="UP000054995"/>
    </source>
</evidence>
<dbReference type="PROSITE" id="PS00512">
    <property type="entry name" value="ALPHA_GALACTOSIDASE"/>
    <property type="match status" value="1"/>
</dbReference>
<comment type="subunit">
    <text evidence="4">Homodimer.</text>
</comment>
<evidence type="ECO:0000313" key="6">
    <source>
        <dbReference type="EMBL" id="KRY88835.1"/>
    </source>
</evidence>
<dbReference type="AlphaFoldDB" id="A0A0V1FU86"/>
<keyword evidence="2 4" id="KW-0378">Hydrolase</keyword>
<name>A0A0V1FU86_TRIPS</name>
<dbReference type="InterPro" id="IPR000111">
    <property type="entry name" value="Glyco_hydro_27/36_CS"/>
</dbReference>
<dbReference type="PANTHER" id="PTHR11452">
    <property type="entry name" value="ALPHA-GALACTOSIDASE/ALPHA-N-ACETYLGALACTOSAMINIDASE"/>
    <property type="match status" value="1"/>
</dbReference>
<dbReference type="InterPro" id="IPR017853">
    <property type="entry name" value="GH"/>
</dbReference>
<evidence type="ECO:0000256" key="2">
    <source>
        <dbReference type="ARBA" id="ARBA00022801"/>
    </source>
</evidence>
<evidence type="ECO:0000256" key="5">
    <source>
        <dbReference type="SAM" id="Phobius"/>
    </source>
</evidence>
<keyword evidence="4" id="KW-1015">Disulfide bond</keyword>
<dbReference type="GO" id="GO:0004557">
    <property type="term" value="F:alpha-galactosidase activity"/>
    <property type="evidence" value="ECO:0007669"/>
    <property type="project" value="TreeGrafter"/>
</dbReference>
<dbReference type="Pfam" id="PF09072">
    <property type="entry name" value="TMA7"/>
    <property type="match status" value="1"/>
</dbReference>
<dbReference type="PRINTS" id="PR00740">
    <property type="entry name" value="GLHYDRLASE27"/>
</dbReference>
<protein>
    <recommendedName>
        <fullName evidence="4">Alpha-galactosidase</fullName>
        <ecNumber evidence="4">3.2.1.-</ecNumber>
    </recommendedName>
</protein>
<dbReference type="FunFam" id="3.20.20.70:FF:000197">
    <property type="entry name" value="Alpha-galactosidase"/>
    <property type="match status" value="1"/>
</dbReference>
<sequence>LILFLVHSSTSLLFLYRREMASREGGKKKPLKQPKKATKELTDDDLEMKKKQMEEKKALKAAAQKAASKGPLSVQIVASELSIFLRLMSDIYAFFVALVSILFESALRTFGAQNGLALTPPMGWISWLQFGCQTDCSKGLKNCFSEQAILDIAEHLVADGYRDAGYIYVNLDDCWSSRRRDQDGRLMADPIRFPHGIKWLGEELHKRGLKLGMYTNIGSKTCMGYPGSGEDIEKDAETFASWEVDMLKVDGCFTDKSTFSTKYPKMAKALNLTGRKILMSCSWPYYTYPEKPPYPLIAQHCNMWRNYQDVQMNWNSVLKIIDFYEANQDLLANFHKRGQWNDADMLVIGSPKLTNDQAQAQMAIWSILGVPLFMSNDLRTLSPALQDILLNEQLIAINKDPLQPMGKVVKKASFAIKILHMKSLHQVGSISIYKKEVDIRSPFIVLVLFNRDEVARKMIEIKMDLFSNYNQQMYLIHDVLNKNTLGYLTQNDKYGRSKFEFHVPPTGVVVLKVYPMDVDLNAPVAYSVMWIIFCLFLAISVLKLVWRITVNVAHTLRYKDLQDEHCCRDEHSAKTAKYHSTTTTACSVLSFYP</sequence>
<dbReference type="SUPFAM" id="SSF51445">
    <property type="entry name" value="(Trans)glycosidases"/>
    <property type="match status" value="1"/>
</dbReference>
<gene>
    <name evidence="6" type="primary">Naga</name>
    <name evidence="6" type="ORF">T4D_5850</name>
</gene>
<dbReference type="OrthoDB" id="5795902at2759"/>
<evidence type="ECO:0000256" key="4">
    <source>
        <dbReference type="RuleBase" id="RU361168"/>
    </source>
</evidence>
<dbReference type="InterPro" id="IPR013785">
    <property type="entry name" value="Aldolase_TIM"/>
</dbReference>
<dbReference type="CDD" id="cd14792">
    <property type="entry name" value="GH27"/>
    <property type="match status" value="1"/>
</dbReference>
<keyword evidence="5" id="KW-0472">Membrane</keyword>
<keyword evidence="5" id="KW-0812">Transmembrane</keyword>
<dbReference type="InterPro" id="IPR013780">
    <property type="entry name" value="Glyco_hydro_b"/>
</dbReference>
<comment type="similarity">
    <text evidence="1 4">Belongs to the glycosyl hydrolase 27 family.</text>
</comment>
<dbReference type="EC" id="3.2.1.-" evidence="4"/>
<dbReference type="GO" id="GO:0009311">
    <property type="term" value="P:oligosaccharide metabolic process"/>
    <property type="evidence" value="ECO:0007669"/>
    <property type="project" value="TreeGrafter"/>
</dbReference>
<dbReference type="Proteomes" id="UP000054995">
    <property type="component" value="Unassembled WGS sequence"/>
</dbReference>
<feature type="transmembrane region" description="Helical" evidence="5">
    <location>
        <begin position="524"/>
        <end position="546"/>
    </location>
</feature>
<proteinExistence type="inferred from homology"/>
<keyword evidence="7" id="KW-1185">Reference proteome</keyword>